<reference evidence="2 3" key="1">
    <citation type="submission" date="2019-09" db="EMBL/GenBank/DDBJ databases">
        <title>Phylogeny of genus Pseudoclavibacter and closely related genus.</title>
        <authorList>
            <person name="Li Y."/>
        </authorList>
    </citation>
    <scope>NUCLEOTIDE SEQUENCE [LARGE SCALE GENOMIC DNA]</scope>
    <source>
        <strain evidence="2 3">EGI 60007</strain>
    </source>
</reference>
<dbReference type="Pfam" id="PF01381">
    <property type="entry name" value="HTH_3"/>
    <property type="match status" value="1"/>
</dbReference>
<dbReference type="AlphaFoldDB" id="A0A6H9WCI5"/>
<protein>
    <submittedName>
        <fullName evidence="2">Helix-turn-helix transcriptional regulator</fullName>
    </submittedName>
</protein>
<gene>
    <name evidence="2" type="ORF">F8O04_12010</name>
</gene>
<dbReference type="SUPFAM" id="SSF47413">
    <property type="entry name" value="lambda repressor-like DNA-binding domains"/>
    <property type="match status" value="1"/>
</dbReference>
<dbReference type="OrthoDB" id="4161577at2"/>
<organism evidence="2 3">
    <name type="scientific">Pseudoclavibacter endophyticus</name>
    <dbReference type="NCBI Taxonomy" id="1778590"/>
    <lineage>
        <taxon>Bacteria</taxon>
        <taxon>Bacillati</taxon>
        <taxon>Actinomycetota</taxon>
        <taxon>Actinomycetes</taxon>
        <taxon>Micrococcales</taxon>
        <taxon>Microbacteriaceae</taxon>
        <taxon>Pseudoclavibacter</taxon>
    </lineage>
</organism>
<dbReference type="GO" id="GO:0003677">
    <property type="term" value="F:DNA binding"/>
    <property type="evidence" value="ECO:0007669"/>
    <property type="project" value="InterPro"/>
</dbReference>
<feature type="domain" description="HTH cro/C1-type" evidence="1">
    <location>
        <begin position="43"/>
        <end position="100"/>
    </location>
</feature>
<sequence>MAILLWVRVPQNRLFCGGDHHTQNAPYCGSVSETPTLRLGANIARYRKLAGISAQALADAAKNGLSRSQIADLENGRKKDLSVLQLLAVARVLGVPPVALLADLFDPGADAGPHPMTRTVSNYNFSTASLESRVEEEFDQNRLRLWVSGSLEPSPQPIKDPAPKAAYGALRDIDLYMRIYMEWKMAGDHLHRHRRDGRQVDAAVFEKEMGQSPEDYESHLVERLRQATQGLKFAISRLSEDGVHLPTALSRIRERLQALGVADEIPINEVEINGDD</sequence>
<proteinExistence type="predicted"/>
<accession>A0A6H9WCI5</accession>
<dbReference type="Proteomes" id="UP000431744">
    <property type="component" value="Unassembled WGS sequence"/>
</dbReference>
<dbReference type="InterPro" id="IPR001387">
    <property type="entry name" value="Cro/C1-type_HTH"/>
</dbReference>
<evidence type="ECO:0000313" key="3">
    <source>
        <dbReference type="Proteomes" id="UP000431744"/>
    </source>
</evidence>
<dbReference type="CDD" id="cd00093">
    <property type="entry name" value="HTH_XRE"/>
    <property type="match status" value="1"/>
</dbReference>
<name>A0A6H9WCI5_9MICO</name>
<dbReference type="SMART" id="SM00530">
    <property type="entry name" value="HTH_XRE"/>
    <property type="match status" value="1"/>
</dbReference>
<evidence type="ECO:0000313" key="2">
    <source>
        <dbReference type="EMBL" id="KAB1648403.1"/>
    </source>
</evidence>
<dbReference type="Gene3D" id="1.10.260.40">
    <property type="entry name" value="lambda repressor-like DNA-binding domains"/>
    <property type="match status" value="1"/>
</dbReference>
<comment type="caution">
    <text evidence="2">The sequence shown here is derived from an EMBL/GenBank/DDBJ whole genome shotgun (WGS) entry which is preliminary data.</text>
</comment>
<dbReference type="PROSITE" id="PS50943">
    <property type="entry name" value="HTH_CROC1"/>
    <property type="match status" value="1"/>
</dbReference>
<evidence type="ECO:0000259" key="1">
    <source>
        <dbReference type="PROSITE" id="PS50943"/>
    </source>
</evidence>
<keyword evidence="3" id="KW-1185">Reference proteome</keyword>
<dbReference type="EMBL" id="WBJY01000002">
    <property type="protein sequence ID" value="KAB1648403.1"/>
    <property type="molecule type" value="Genomic_DNA"/>
</dbReference>
<dbReference type="InterPro" id="IPR010982">
    <property type="entry name" value="Lambda_DNA-bd_dom_sf"/>
</dbReference>